<dbReference type="RefSeq" id="WP_379898809.1">
    <property type="nucleotide sequence ID" value="NZ_JBHRTR010000015.1"/>
</dbReference>
<dbReference type="PANTHER" id="PTHR43462:SF1">
    <property type="entry name" value="ALANYL-TRNA EDITING PROTEIN AARSD1"/>
    <property type="match status" value="1"/>
</dbReference>
<keyword evidence="9" id="KW-1185">Reference proteome</keyword>
<dbReference type="PANTHER" id="PTHR43462">
    <property type="entry name" value="ALANYL-TRNA EDITING PROTEIN"/>
    <property type="match status" value="1"/>
</dbReference>
<organism evidence="8 9">
    <name type="scientific">Marinibaculum pumilum</name>
    <dbReference type="NCBI Taxonomy" id="1766165"/>
    <lineage>
        <taxon>Bacteria</taxon>
        <taxon>Pseudomonadati</taxon>
        <taxon>Pseudomonadota</taxon>
        <taxon>Alphaproteobacteria</taxon>
        <taxon>Rhodospirillales</taxon>
        <taxon>Rhodospirillaceae</taxon>
        <taxon>Marinibaculum</taxon>
    </lineage>
</organism>
<dbReference type="SMART" id="SM00863">
    <property type="entry name" value="tRNA_SAD"/>
    <property type="match status" value="1"/>
</dbReference>
<proteinExistence type="predicted"/>
<protein>
    <recommendedName>
        <fullName evidence="3">Alanine--tRNA ligase</fullName>
    </recommendedName>
    <alternativeName>
        <fullName evidence="6">Alanyl-tRNA synthetase</fullName>
    </alternativeName>
</protein>
<evidence type="ECO:0000256" key="2">
    <source>
        <dbReference type="ARBA" id="ARBA00004496"/>
    </source>
</evidence>
<feature type="domain" description="Alanyl-transfer RNA synthetases family profile" evidence="7">
    <location>
        <begin position="1"/>
        <end position="244"/>
    </location>
</feature>
<gene>
    <name evidence="8" type="ORF">ACFOGJ_05630</name>
</gene>
<dbReference type="InterPro" id="IPR018164">
    <property type="entry name" value="Ala-tRNA-synth_IIc_N"/>
</dbReference>
<dbReference type="InterPro" id="IPR018165">
    <property type="entry name" value="Ala-tRNA-synth_IIc_core"/>
</dbReference>
<dbReference type="Pfam" id="PF07973">
    <property type="entry name" value="tRNA_SAD"/>
    <property type="match status" value="1"/>
</dbReference>
<evidence type="ECO:0000256" key="5">
    <source>
        <dbReference type="ARBA" id="ARBA00022833"/>
    </source>
</evidence>
<accession>A0ABV7KWJ8</accession>
<dbReference type="Proteomes" id="UP001595528">
    <property type="component" value="Unassembled WGS sequence"/>
</dbReference>
<dbReference type="InterPro" id="IPR012947">
    <property type="entry name" value="tRNA_SAD"/>
</dbReference>
<dbReference type="InterPro" id="IPR018163">
    <property type="entry name" value="Thr/Ala-tRNA-synth_IIc_edit"/>
</dbReference>
<dbReference type="Gene3D" id="3.30.980.10">
    <property type="entry name" value="Threonyl-trna Synthetase, Chain A, domain 2"/>
    <property type="match status" value="1"/>
</dbReference>
<evidence type="ECO:0000313" key="8">
    <source>
        <dbReference type="EMBL" id="MFC3226702.1"/>
    </source>
</evidence>
<keyword evidence="5" id="KW-0862">Zinc</keyword>
<comment type="caution">
    <text evidence="8">The sequence shown here is derived from an EMBL/GenBank/DDBJ whole genome shotgun (WGS) entry which is preliminary data.</text>
</comment>
<dbReference type="InterPro" id="IPR009000">
    <property type="entry name" value="Transl_B-barrel_sf"/>
</dbReference>
<evidence type="ECO:0000256" key="4">
    <source>
        <dbReference type="ARBA" id="ARBA00022723"/>
    </source>
</evidence>
<comment type="subcellular location">
    <subcellularLocation>
        <location evidence="2">Cytoplasm</location>
    </subcellularLocation>
</comment>
<dbReference type="EMBL" id="JBHRTR010000015">
    <property type="protein sequence ID" value="MFC3226702.1"/>
    <property type="molecule type" value="Genomic_DNA"/>
</dbReference>
<name>A0ABV7KWJ8_9PROT</name>
<dbReference type="SUPFAM" id="SSF55186">
    <property type="entry name" value="ThrRS/AlaRS common domain"/>
    <property type="match status" value="1"/>
</dbReference>
<evidence type="ECO:0000313" key="9">
    <source>
        <dbReference type="Proteomes" id="UP001595528"/>
    </source>
</evidence>
<dbReference type="PROSITE" id="PS50860">
    <property type="entry name" value="AA_TRNA_LIGASE_II_ALA"/>
    <property type="match status" value="1"/>
</dbReference>
<evidence type="ECO:0000256" key="6">
    <source>
        <dbReference type="ARBA" id="ARBA00032577"/>
    </source>
</evidence>
<dbReference type="InterPro" id="IPR051335">
    <property type="entry name" value="Alanyl-tRNA_Editing_Enzymes"/>
</dbReference>
<evidence type="ECO:0000256" key="3">
    <source>
        <dbReference type="ARBA" id="ARBA00017959"/>
    </source>
</evidence>
<evidence type="ECO:0000259" key="7">
    <source>
        <dbReference type="PROSITE" id="PS50860"/>
    </source>
</evidence>
<sequence>MTLLFRDDPYLAETTATVLAATPEGIRLDRTIFYPMGGGQPGDTGSLLCADGTEVAVIDTRKGPEGPEDVLHIPAGDATLPAAGSNVTLRLDWPRRHRLMRMHSCLHLLSAVLPLPVTGGQISDGKGRLDFDATGADVPDKAELTTRINELIEGDYPLQARWIEEAELEGNPDLVKTMAVKPPRGAGRVRLIEVAGGPDGRHLDLQACGGTHVARTGEIGPIEVRKLESKGRQNRRVTISFADE</sequence>
<comment type="cofactor">
    <cofactor evidence="1">
        <name>Zn(2+)</name>
        <dbReference type="ChEBI" id="CHEBI:29105"/>
    </cofactor>
</comment>
<reference evidence="9" key="1">
    <citation type="journal article" date="2019" name="Int. J. Syst. Evol. Microbiol.">
        <title>The Global Catalogue of Microorganisms (GCM) 10K type strain sequencing project: providing services to taxonomists for standard genome sequencing and annotation.</title>
        <authorList>
            <consortium name="The Broad Institute Genomics Platform"/>
            <consortium name="The Broad Institute Genome Sequencing Center for Infectious Disease"/>
            <person name="Wu L."/>
            <person name="Ma J."/>
        </authorList>
    </citation>
    <scope>NUCLEOTIDE SEQUENCE [LARGE SCALE GENOMIC DNA]</scope>
    <source>
        <strain evidence="9">KCTC 42964</strain>
    </source>
</reference>
<dbReference type="Gene3D" id="2.40.30.130">
    <property type="match status" value="1"/>
</dbReference>
<dbReference type="SUPFAM" id="SSF50447">
    <property type="entry name" value="Translation proteins"/>
    <property type="match status" value="1"/>
</dbReference>
<dbReference type="Pfam" id="PF01411">
    <property type="entry name" value="tRNA-synt_2c"/>
    <property type="match status" value="1"/>
</dbReference>
<keyword evidence="4" id="KW-0479">Metal-binding</keyword>
<evidence type="ECO:0000256" key="1">
    <source>
        <dbReference type="ARBA" id="ARBA00001947"/>
    </source>
</evidence>